<organism evidence="2 3">
    <name type="scientific">Limnobacter litoralis</name>
    <dbReference type="NCBI Taxonomy" id="481366"/>
    <lineage>
        <taxon>Bacteria</taxon>
        <taxon>Pseudomonadati</taxon>
        <taxon>Pseudomonadota</taxon>
        <taxon>Betaproteobacteria</taxon>
        <taxon>Burkholderiales</taxon>
        <taxon>Burkholderiaceae</taxon>
        <taxon>Limnobacter</taxon>
    </lineage>
</organism>
<reference evidence="3" key="1">
    <citation type="journal article" date="2019" name="Int. J. Syst. Evol. Microbiol.">
        <title>The Global Catalogue of Microorganisms (GCM) 10K type strain sequencing project: providing services to taxonomists for standard genome sequencing and annotation.</title>
        <authorList>
            <consortium name="The Broad Institute Genomics Platform"/>
            <consortium name="The Broad Institute Genome Sequencing Center for Infectious Disease"/>
            <person name="Wu L."/>
            <person name="Ma J."/>
        </authorList>
    </citation>
    <scope>NUCLEOTIDE SEQUENCE [LARGE SCALE GENOMIC DNA]</scope>
    <source>
        <strain evidence="3">NBRC 105857</strain>
    </source>
</reference>
<accession>A0ABQ5YRZ3</accession>
<evidence type="ECO:0000256" key="1">
    <source>
        <dbReference type="SAM" id="SignalP"/>
    </source>
</evidence>
<keyword evidence="3" id="KW-1185">Reference proteome</keyword>
<evidence type="ECO:0008006" key="4">
    <source>
        <dbReference type="Google" id="ProtNLM"/>
    </source>
</evidence>
<dbReference type="Proteomes" id="UP001156664">
    <property type="component" value="Unassembled WGS sequence"/>
</dbReference>
<evidence type="ECO:0000313" key="3">
    <source>
        <dbReference type="Proteomes" id="UP001156664"/>
    </source>
</evidence>
<proteinExistence type="predicted"/>
<keyword evidence="1" id="KW-0732">Signal</keyword>
<comment type="caution">
    <text evidence="2">The sequence shown here is derived from an EMBL/GenBank/DDBJ whole genome shotgun (WGS) entry which is preliminary data.</text>
</comment>
<feature type="chain" id="PRO_5045243015" description="Copper-binding protein" evidence="1">
    <location>
        <begin position="25"/>
        <end position="98"/>
    </location>
</feature>
<dbReference type="InterPro" id="IPR021647">
    <property type="entry name" value="CusF_Ec"/>
</dbReference>
<dbReference type="Gene3D" id="2.40.50.320">
    <property type="entry name" value="Copper binding periplasmic protein CusF"/>
    <property type="match status" value="1"/>
</dbReference>
<dbReference type="InterPro" id="IPR042230">
    <property type="entry name" value="CusF_sf"/>
</dbReference>
<sequence>MKLTTLTKPLLVACLLGLNAIAHAADPNAEMVQGEVKNVLADQGKVTLKHGLIKSMKMPPMTMNYKVKDPAMLKDLQKGDHVEFQLDSDMVIEDIHKK</sequence>
<protein>
    <recommendedName>
        <fullName evidence="4">Copper-binding protein</fullName>
    </recommendedName>
</protein>
<dbReference type="EMBL" id="BSOJ01000015">
    <property type="protein sequence ID" value="GLR26560.1"/>
    <property type="molecule type" value="Genomic_DNA"/>
</dbReference>
<dbReference type="RefSeq" id="WP_284281184.1">
    <property type="nucleotide sequence ID" value="NZ_BSOJ01000015.1"/>
</dbReference>
<name>A0ABQ5YRZ3_9BURK</name>
<feature type="signal peptide" evidence="1">
    <location>
        <begin position="1"/>
        <end position="24"/>
    </location>
</feature>
<gene>
    <name evidence="2" type="ORF">GCM10007875_16500</name>
</gene>
<evidence type="ECO:0000313" key="2">
    <source>
        <dbReference type="EMBL" id="GLR26560.1"/>
    </source>
</evidence>
<dbReference type="Pfam" id="PF11604">
    <property type="entry name" value="CusF_Ec"/>
    <property type="match status" value="1"/>
</dbReference>